<gene>
    <name evidence="1" type="ORF">CEXT_786541</name>
</gene>
<organism evidence="1 2">
    <name type="scientific">Caerostris extrusa</name>
    <name type="common">Bark spider</name>
    <name type="synonym">Caerostris bankana</name>
    <dbReference type="NCBI Taxonomy" id="172846"/>
    <lineage>
        <taxon>Eukaryota</taxon>
        <taxon>Metazoa</taxon>
        <taxon>Ecdysozoa</taxon>
        <taxon>Arthropoda</taxon>
        <taxon>Chelicerata</taxon>
        <taxon>Arachnida</taxon>
        <taxon>Araneae</taxon>
        <taxon>Araneomorphae</taxon>
        <taxon>Entelegynae</taxon>
        <taxon>Araneoidea</taxon>
        <taxon>Araneidae</taxon>
        <taxon>Caerostris</taxon>
    </lineage>
</organism>
<evidence type="ECO:0000313" key="1">
    <source>
        <dbReference type="EMBL" id="GIZ04234.1"/>
    </source>
</evidence>
<evidence type="ECO:0008006" key="3">
    <source>
        <dbReference type="Google" id="ProtNLM"/>
    </source>
</evidence>
<dbReference type="AlphaFoldDB" id="A0AAV4YBD1"/>
<accession>A0AAV4YBD1</accession>
<keyword evidence="2" id="KW-1185">Reference proteome</keyword>
<dbReference type="EMBL" id="BPLR01019054">
    <property type="protein sequence ID" value="GIZ04234.1"/>
    <property type="molecule type" value="Genomic_DNA"/>
</dbReference>
<protein>
    <recommendedName>
        <fullName evidence="3">Ribosomal protein S10</fullName>
    </recommendedName>
</protein>
<proteinExistence type="predicted"/>
<sequence length="87" mass="10505">METIRKTLREVVRNYTTVSKLCPSETRLDTVAFDRQKVKIFLLHAYFKRYENFIHHIRSLEDRLSLNTPKIEIQRFLLHFKLRGNGN</sequence>
<dbReference type="Proteomes" id="UP001054945">
    <property type="component" value="Unassembled WGS sequence"/>
</dbReference>
<comment type="caution">
    <text evidence="1">The sequence shown here is derived from an EMBL/GenBank/DDBJ whole genome shotgun (WGS) entry which is preliminary data.</text>
</comment>
<evidence type="ECO:0000313" key="2">
    <source>
        <dbReference type="Proteomes" id="UP001054945"/>
    </source>
</evidence>
<name>A0AAV4YBD1_CAEEX</name>
<reference evidence="1 2" key="1">
    <citation type="submission" date="2021-06" db="EMBL/GenBank/DDBJ databases">
        <title>Caerostris extrusa draft genome.</title>
        <authorList>
            <person name="Kono N."/>
            <person name="Arakawa K."/>
        </authorList>
    </citation>
    <scope>NUCLEOTIDE SEQUENCE [LARGE SCALE GENOMIC DNA]</scope>
</reference>